<dbReference type="AlphaFoldDB" id="A0AAD7ZTK7"/>
<feature type="transmembrane region" description="Helical" evidence="1">
    <location>
        <begin position="31"/>
        <end position="52"/>
    </location>
</feature>
<comment type="caution">
    <text evidence="2">The sequence shown here is derived from an EMBL/GenBank/DDBJ whole genome shotgun (WGS) entry which is preliminary data.</text>
</comment>
<feature type="non-terminal residue" evidence="2">
    <location>
        <position position="172"/>
    </location>
</feature>
<dbReference type="EMBL" id="JASPKZ010007162">
    <property type="protein sequence ID" value="KAJ9586413.1"/>
    <property type="molecule type" value="Genomic_DNA"/>
</dbReference>
<feature type="non-terminal residue" evidence="2">
    <location>
        <position position="1"/>
    </location>
</feature>
<sequence>CPAYYAELFEEDLIVEGELVSKGKHRNWRNVAAFVAVGIIVLILIILGIVLLTGDSDYEKHAEAMKSSDSSSYAKSISLQDVVEGKYSARTFNGTWVSDTEFFYRNEQGDGLLYDASTKTPAVVIPSDSLFSEQPFNLELSADRKYLLIAHNYRKIFRHSFLANYDIINLET</sequence>
<keyword evidence="1" id="KW-1133">Transmembrane helix</keyword>
<dbReference type="SUPFAM" id="SSF82171">
    <property type="entry name" value="DPP6 N-terminal domain-like"/>
    <property type="match status" value="1"/>
</dbReference>
<keyword evidence="1" id="KW-0812">Transmembrane</keyword>
<dbReference type="PANTHER" id="PTHR11731:SF192">
    <property type="entry name" value="IP17501P"/>
    <property type="match status" value="1"/>
</dbReference>
<gene>
    <name evidence="2" type="ORF">L9F63_019942</name>
</gene>
<accession>A0AAD7ZTK7</accession>
<evidence type="ECO:0000313" key="3">
    <source>
        <dbReference type="Proteomes" id="UP001233999"/>
    </source>
</evidence>
<dbReference type="GO" id="GO:0008239">
    <property type="term" value="F:dipeptidyl-peptidase activity"/>
    <property type="evidence" value="ECO:0007669"/>
    <property type="project" value="TreeGrafter"/>
</dbReference>
<dbReference type="GO" id="GO:0006508">
    <property type="term" value="P:proteolysis"/>
    <property type="evidence" value="ECO:0007669"/>
    <property type="project" value="TreeGrafter"/>
</dbReference>
<evidence type="ECO:0008006" key="4">
    <source>
        <dbReference type="Google" id="ProtNLM"/>
    </source>
</evidence>
<reference evidence="2" key="2">
    <citation type="submission" date="2023-05" db="EMBL/GenBank/DDBJ databases">
        <authorList>
            <person name="Fouks B."/>
        </authorList>
    </citation>
    <scope>NUCLEOTIDE SEQUENCE</scope>
    <source>
        <strain evidence="2">Stay&amp;Tobe</strain>
        <tissue evidence="2">Testes</tissue>
    </source>
</reference>
<dbReference type="GO" id="GO:0005886">
    <property type="term" value="C:plasma membrane"/>
    <property type="evidence" value="ECO:0007669"/>
    <property type="project" value="TreeGrafter"/>
</dbReference>
<reference evidence="2" key="1">
    <citation type="journal article" date="2023" name="IScience">
        <title>Live-bearing cockroach genome reveals convergent evolutionary mechanisms linked to viviparity in insects and beyond.</title>
        <authorList>
            <person name="Fouks B."/>
            <person name="Harrison M.C."/>
            <person name="Mikhailova A.A."/>
            <person name="Marchal E."/>
            <person name="English S."/>
            <person name="Carruthers M."/>
            <person name="Jennings E.C."/>
            <person name="Chiamaka E.L."/>
            <person name="Frigard R.A."/>
            <person name="Pippel M."/>
            <person name="Attardo G.M."/>
            <person name="Benoit J.B."/>
            <person name="Bornberg-Bauer E."/>
            <person name="Tobe S.S."/>
        </authorList>
    </citation>
    <scope>NUCLEOTIDE SEQUENCE</scope>
    <source>
        <strain evidence="2">Stay&amp;Tobe</strain>
    </source>
</reference>
<keyword evidence="3" id="KW-1185">Reference proteome</keyword>
<organism evidence="2 3">
    <name type="scientific">Diploptera punctata</name>
    <name type="common">Pacific beetle cockroach</name>
    <dbReference type="NCBI Taxonomy" id="6984"/>
    <lineage>
        <taxon>Eukaryota</taxon>
        <taxon>Metazoa</taxon>
        <taxon>Ecdysozoa</taxon>
        <taxon>Arthropoda</taxon>
        <taxon>Hexapoda</taxon>
        <taxon>Insecta</taxon>
        <taxon>Pterygota</taxon>
        <taxon>Neoptera</taxon>
        <taxon>Polyneoptera</taxon>
        <taxon>Dictyoptera</taxon>
        <taxon>Blattodea</taxon>
        <taxon>Blaberoidea</taxon>
        <taxon>Blaberidae</taxon>
        <taxon>Diplopterinae</taxon>
        <taxon>Diploptera</taxon>
    </lineage>
</organism>
<proteinExistence type="predicted"/>
<keyword evidence="1" id="KW-0472">Membrane</keyword>
<dbReference type="Gene3D" id="2.140.10.30">
    <property type="entry name" value="Dipeptidylpeptidase IV, N-terminal domain"/>
    <property type="match status" value="1"/>
</dbReference>
<name>A0AAD7ZTK7_DIPPU</name>
<dbReference type="PANTHER" id="PTHR11731">
    <property type="entry name" value="PROTEASE FAMILY S9B,C DIPEPTIDYL-PEPTIDASE IV-RELATED"/>
    <property type="match status" value="1"/>
</dbReference>
<evidence type="ECO:0000256" key="1">
    <source>
        <dbReference type="SAM" id="Phobius"/>
    </source>
</evidence>
<dbReference type="InterPro" id="IPR050278">
    <property type="entry name" value="Serine_Prot_S9B/DPPIV"/>
</dbReference>
<protein>
    <recommendedName>
        <fullName evidence="4">Dipeptidyl aminopeptidase-like protein 6</fullName>
    </recommendedName>
</protein>
<dbReference type="Proteomes" id="UP001233999">
    <property type="component" value="Unassembled WGS sequence"/>
</dbReference>
<evidence type="ECO:0000313" key="2">
    <source>
        <dbReference type="EMBL" id="KAJ9586413.1"/>
    </source>
</evidence>